<dbReference type="EMBL" id="JABMIG020000039">
    <property type="protein sequence ID" value="KAL3799445.1"/>
    <property type="molecule type" value="Genomic_DNA"/>
</dbReference>
<protein>
    <submittedName>
        <fullName evidence="1">Uncharacterized protein</fullName>
    </submittedName>
</protein>
<reference evidence="1 2" key="1">
    <citation type="journal article" date="2020" name="G3 (Bethesda)">
        <title>Improved Reference Genome for Cyclotella cryptica CCMP332, a Model for Cell Wall Morphogenesis, Salinity Adaptation, and Lipid Production in Diatoms (Bacillariophyta).</title>
        <authorList>
            <person name="Roberts W.R."/>
            <person name="Downey K.M."/>
            <person name="Ruck E.C."/>
            <person name="Traller J.C."/>
            <person name="Alverson A.J."/>
        </authorList>
    </citation>
    <scope>NUCLEOTIDE SEQUENCE [LARGE SCALE GENOMIC DNA]</scope>
    <source>
        <strain evidence="1 2">CCMP332</strain>
    </source>
</reference>
<organism evidence="1 2">
    <name type="scientific">Cyclotella cryptica</name>
    <dbReference type="NCBI Taxonomy" id="29204"/>
    <lineage>
        <taxon>Eukaryota</taxon>
        <taxon>Sar</taxon>
        <taxon>Stramenopiles</taxon>
        <taxon>Ochrophyta</taxon>
        <taxon>Bacillariophyta</taxon>
        <taxon>Coscinodiscophyceae</taxon>
        <taxon>Thalassiosirophycidae</taxon>
        <taxon>Stephanodiscales</taxon>
        <taxon>Stephanodiscaceae</taxon>
        <taxon>Cyclotella</taxon>
    </lineage>
</organism>
<dbReference type="PANTHER" id="PTHR20961">
    <property type="entry name" value="GLYCOSYLTRANSFERASE"/>
    <property type="match status" value="1"/>
</dbReference>
<sequence>MAQTAKMHRGLLRMVPPLFLSATSIYLIYRGNIVPTESNPQFDAYLDGGPPPYHHRGHFWDRNAETSCFRLDSICHRNDIWFYRRSGRETSHQPTITYVQENVTSSHGYIRVDPQIYFNVSASSVTPIDDDSCPIHPTPFHMIVQSAYNDMMGEFYSRSLVALNQVILPNGFTCCPWFCHVFLIFISLQLLQDNPIPGSYYSNLQMYLHVVEKKKHKLLEGHRLFLGGLPNNNKFDSFLSLLSNQTCNCFEKLVFCGYDIEKASKYKPANNSYTSGLMQMAPEYKNDDAKIFRPVGYVKSYKTLCSRKTAGKYDLKSKNCFSFRNLRRDIYKTYAQKDVQLPTKILEYRKHILIKKGFITDHNVTAAKVDEWTFIGFAMRKKRRVWLNIDESISLCDEKFRRKKVVCFTVDVEDAKSPEHQLLMHRCLHALIGVHGAQLTQGVLLPPHGKILELLPWVPTYLQGNWVQWTNRPTPLGVIFHKADLNHFGYKLDRNSVPLCLNVSRSDTELERECFMSKEHLRKFQWATRDFNVPSVVVYNFISQFVLYKNVVCDDMRMRAEQNDFVLYNAYCLSDSSNSRFQVEHYFRETDDILS</sequence>
<comment type="caution">
    <text evidence="1">The sequence shown here is derived from an EMBL/GenBank/DDBJ whole genome shotgun (WGS) entry which is preliminary data.</text>
</comment>
<proteinExistence type="predicted"/>
<evidence type="ECO:0000313" key="2">
    <source>
        <dbReference type="Proteomes" id="UP001516023"/>
    </source>
</evidence>
<gene>
    <name evidence="1" type="ORF">HJC23_013900</name>
</gene>
<dbReference type="AlphaFoldDB" id="A0ABD3QGA7"/>
<dbReference type="InterPro" id="IPR007657">
    <property type="entry name" value="Glycosyltransferase_61"/>
</dbReference>
<evidence type="ECO:0000313" key="1">
    <source>
        <dbReference type="EMBL" id="KAL3799445.1"/>
    </source>
</evidence>
<keyword evidence="2" id="KW-1185">Reference proteome</keyword>
<dbReference type="Proteomes" id="UP001516023">
    <property type="component" value="Unassembled WGS sequence"/>
</dbReference>
<dbReference type="PANTHER" id="PTHR20961:SF140">
    <property type="entry name" value="GLYCOSYLTRANSFERASE"/>
    <property type="match status" value="1"/>
</dbReference>
<accession>A0ABD3QGA7</accession>
<name>A0ABD3QGA7_9STRA</name>